<organism evidence="2">
    <name type="scientific">Prasinoderma singulare</name>
    <dbReference type="NCBI Taxonomy" id="676789"/>
    <lineage>
        <taxon>Eukaryota</taxon>
        <taxon>Viridiplantae</taxon>
        <taxon>Prasinodermophyta</taxon>
        <taxon>Prasinodermophyceae</taxon>
        <taxon>Prasinodermales</taxon>
        <taxon>Prasinodermaceae</taxon>
        <taxon>Prasinoderma</taxon>
    </lineage>
</organism>
<gene>
    <name evidence="2" type="ORF">PSIN1315_LOCUS6131</name>
</gene>
<dbReference type="EMBL" id="HBHY01009533">
    <property type="protein sequence ID" value="CAE0136898.1"/>
    <property type="molecule type" value="Transcribed_RNA"/>
</dbReference>
<evidence type="ECO:0000256" key="1">
    <source>
        <dbReference type="SAM" id="SignalP"/>
    </source>
</evidence>
<protein>
    <submittedName>
        <fullName evidence="2">Uncharacterized protein</fullName>
    </submittedName>
</protein>
<name>A0A7S3FBT7_9VIRI</name>
<proteinExistence type="predicted"/>
<accession>A0A7S3FBT7</accession>
<dbReference type="AlphaFoldDB" id="A0A7S3FBT7"/>
<keyword evidence="1" id="KW-0732">Signal</keyword>
<sequence length="312" mass="30767">MAPSAKSSLALAAGAAAALAAVTPAAADCLTASTAYGEVAVACATDLATAAINPEVACASECYTSLGNAYTSFVDECSDDPAVAAAIPASNPFEALCDGTAGGGGVVPAMPPLPGFDMGDLAGGLECMLNLFEDSLKLTTDPDCVAMTTAFEAAGASEAPTAAQLDDICESSCKGTVIKVGKETAKCMEKMSEEEKATIDTSDIGEQLDTMCSKSGGEYCIITVDETLAPACGESDVPSDDCIAAIADTSTTCLNTYWAFSSFDGAQLSADLVVALENAGASEPSPAAATVASPVAAMALAGAAALAVAALA</sequence>
<feature type="signal peptide" evidence="1">
    <location>
        <begin position="1"/>
        <end position="27"/>
    </location>
</feature>
<reference evidence="2" key="1">
    <citation type="submission" date="2021-01" db="EMBL/GenBank/DDBJ databases">
        <authorList>
            <person name="Corre E."/>
            <person name="Pelletier E."/>
            <person name="Niang G."/>
            <person name="Scheremetjew M."/>
            <person name="Finn R."/>
            <person name="Kale V."/>
            <person name="Holt S."/>
            <person name="Cochrane G."/>
            <person name="Meng A."/>
            <person name="Brown T."/>
            <person name="Cohen L."/>
        </authorList>
    </citation>
    <scope>NUCLEOTIDE SEQUENCE</scope>
    <source>
        <strain evidence="2">RCC927</strain>
    </source>
</reference>
<feature type="chain" id="PRO_5030571611" evidence="1">
    <location>
        <begin position="28"/>
        <end position="312"/>
    </location>
</feature>
<evidence type="ECO:0000313" key="2">
    <source>
        <dbReference type="EMBL" id="CAE0136898.1"/>
    </source>
</evidence>